<feature type="region of interest" description="Disordered" evidence="1">
    <location>
        <begin position="419"/>
        <end position="494"/>
    </location>
</feature>
<feature type="compositionally biased region" description="Basic and acidic residues" evidence="1">
    <location>
        <begin position="260"/>
        <end position="269"/>
    </location>
</feature>
<gene>
    <name evidence="2" type="ORF">BDZ90DRAFT_261929</name>
</gene>
<sequence>MSHTHRVVIDNRGYRFTLPRLGFPDPEGDYATVEVAIFTQDHALLDQAHSCADPKPRLRYPVGEYDIIEVKHEGATWCVPILQPRGNSDPDIFRVKVRRVPTEPQAAHSLAKSSYSYTSASLTDAAASFVSPQSGSAESSAPEGHWGRCVDVNKDILDLGENPKGIFTRSFWESTTQNAPFSGPVDIIIAYKPIRDGDVRGLMYTLRPIDQKGLDPQEGDVWKSLPLDATKPGVQLQYVNAGRKHFGKEPFSEQEWNRIAPDEVKKEPVLPESSKPARSNSESVSASDDSDHSDDSFGLDDLDAMEDFLTEDHPELFTKVEEGTRELDIMKGDIFTSEFMATVSRQAYLLATPPKDGPCITLRIHPAENEDFRSMDYAVSWNSKEEAPDEKTWLQLPAYATKPGVQRYMVNMVREGSGKAPISREEWEGFSSTANVPAHRKKASSSTPSSSSKQTHSTAYSAQREPFVLGASSSSSSRNVTASAPSRPVHHRPIPMPGGGVGAVCECCADLIAASKGQHHLEPDLNLNIAFKNGLSYARYVDVLPKGDPVPARAKEEDPRLARPTEWAVNLKERTVYRTTSIPAQLRQMFWLALTKTEIGHPCKVEDGEIKVNFGLPLDHRMPCPSGVMLSNGPALLKVTPIPAGYACQPTSAGAEASYFLNHFKLWITQNDNMYSAYEPLAQDVHYNADSILSLLGQFASAEGSQGKMLFTAVPEALPGVEDVYNFGTRMRDGGARLPILSKGKDRKRIKMPGLAIHHSIYDGRGLSSGEVEGDQFKPREVNLRCKVPDGRQDLLLRVQEGQRGKFTRLELAFRTHGSFEPVDESGWRLFWDPLATRAIEEWAAMFLINATRLSFGTDKLFKPDF</sequence>
<proteinExistence type="predicted"/>
<dbReference type="EMBL" id="KZ819674">
    <property type="protein sequence ID" value="PWN25723.1"/>
    <property type="molecule type" value="Genomic_DNA"/>
</dbReference>
<name>A0A316UPB8_9BASI</name>
<protein>
    <submittedName>
        <fullName evidence="2">Uncharacterized protein</fullName>
    </submittedName>
</protein>
<accession>A0A316UPB8</accession>
<evidence type="ECO:0000313" key="3">
    <source>
        <dbReference type="Proteomes" id="UP000245884"/>
    </source>
</evidence>
<keyword evidence="3" id="KW-1185">Reference proteome</keyword>
<dbReference type="AlphaFoldDB" id="A0A316UPB8"/>
<feature type="compositionally biased region" description="Low complexity" evidence="1">
    <location>
        <begin position="444"/>
        <end position="461"/>
    </location>
</feature>
<reference evidence="2 3" key="1">
    <citation type="journal article" date="2018" name="Mol. Biol. Evol.">
        <title>Broad Genomic Sampling Reveals a Smut Pathogenic Ancestry of the Fungal Clade Ustilaginomycotina.</title>
        <authorList>
            <person name="Kijpornyongpan T."/>
            <person name="Mondo S.J."/>
            <person name="Barry K."/>
            <person name="Sandor L."/>
            <person name="Lee J."/>
            <person name="Lipzen A."/>
            <person name="Pangilinan J."/>
            <person name="LaButti K."/>
            <person name="Hainaut M."/>
            <person name="Henrissat B."/>
            <person name="Grigoriev I.V."/>
            <person name="Spatafora J.W."/>
            <person name="Aime M.C."/>
        </authorList>
    </citation>
    <scope>NUCLEOTIDE SEQUENCE [LARGE SCALE GENOMIC DNA]</scope>
    <source>
        <strain evidence="2 3">MCA 5214</strain>
    </source>
</reference>
<evidence type="ECO:0000256" key="1">
    <source>
        <dbReference type="SAM" id="MobiDB-lite"/>
    </source>
</evidence>
<feature type="region of interest" description="Disordered" evidence="1">
    <location>
        <begin position="252"/>
        <end position="300"/>
    </location>
</feature>
<organism evidence="2 3">
    <name type="scientific">Jaminaea rosea</name>
    <dbReference type="NCBI Taxonomy" id="1569628"/>
    <lineage>
        <taxon>Eukaryota</taxon>
        <taxon>Fungi</taxon>
        <taxon>Dikarya</taxon>
        <taxon>Basidiomycota</taxon>
        <taxon>Ustilaginomycotina</taxon>
        <taxon>Exobasidiomycetes</taxon>
        <taxon>Microstromatales</taxon>
        <taxon>Microstromatales incertae sedis</taxon>
        <taxon>Jaminaea</taxon>
    </lineage>
</organism>
<dbReference type="Proteomes" id="UP000245884">
    <property type="component" value="Unassembled WGS sequence"/>
</dbReference>
<dbReference type="RefSeq" id="XP_025360335.1">
    <property type="nucleotide sequence ID" value="XM_025508425.1"/>
</dbReference>
<dbReference type="GeneID" id="37030248"/>
<evidence type="ECO:0000313" key="2">
    <source>
        <dbReference type="EMBL" id="PWN25723.1"/>
    </source>
</evidence>